<evidence type="ECO:0000313" key="10">
    <source>
        <dbReference type="EMBL" id="CAG6743431.1"/>
    </source>
</evidence>
<keyword evidence="3" id="KW-0812">Transmembrane</keyword>
<dbReference type="GO" id="GO:0016020">
    <property type="term" value="C:membrane"/>
    <property type="evidence" value="ECO:0007669"/>
    <property type="project" value="UniProtKB-SubCell"/>
</dbReference>
<keyword evidence="9" id="KW-0732">Signal</keyword>
<name>A0A8D8ZBQ9_9HEMI</name>
<keyword evidence="6" id="KW-0472">Membrane</keyword>
<organism evidence="10">
    <name type="scientific">Cacopsylla melanoneura</name>
    <dbReference type="NCBI Taxonomy" id="428564"/>
    <lineage>
        <taxon>Eukaryota</taxon>
        <taxon>Metazoa</taxon>
        <taxon>Ecdysozoa</taxon>
        <taxon>Arthropoda</taxon>
        <taxon>Hexapoda</taxon>
        <taxon>Insecta</taxon>
        <taxon>Pterygota</taxon>
        <taxon>Neoptera</taxon>
        <taxon>Paraneoptera</taxon>
        <taxon>Hemiptera</taxon>
        <taxon>Sternorrhyncha</taxon>
        <taxon>Psylloidea</taxon>
        <taxon>Psyllidae</taxon>
        <taxon>Psyllinae</taxon>
        <taxon>Cacopsylla</taxon>
    </lineage>
</organism>
<dbReference type="GO" id="GO:0004984">
    <property type="term" value="F:olfactory receptor activity"/>
    <property type="evidence" value="ECO:0007669"/>
    <property type="project" value="InterPro"/>
</dbReference>
<dbReference type="GO" id="GO:0007165">
    <property type="term" value="P:signal transduction"/>
    <property type="evidence" value="ECO:0007669"/>
    <property type="project" value="UniProtKB-KW"/>
</dbReference>
<dbReference type="InterPro" id="IPR004117">
    <property type="entry name" value="7tm6_olfct_rcpt"/>
</dbReference>
<evidence type="ECO:0000256" key="1">
    <source>
        <dbReference type="ARBA" id="ARBA00004141"/>
    </source>
</evidence>
<sequence>MKIIAIPWLILWLFIMSEVATMPLTEVPLAVQLRTYAVCGTLYVGSVKFIRESERMNECQEMVARAIYQSEWYRLSSRNRRMVCVMLRRSQRPTHISCLNNMMIIDYKLFTGINKFFYSLLNCMKNVRGRH</sequence>
<protein>
    <submittedName>
        <fullName evidence="10">Uncharacterized protein</fullName>
    </submittedName>
</protein>
<dbReference type="AlphaFoldDB" id="A0A8D8ZBQ9"/>
<keyword evidence="8" id="KW-0807">Transducer</keyword>
<evidence type="ECO:0000256" key="3">
    <source>
        <dbReference type="ARBA" id="ARBA00022692"/>
    </source>
</evidence>
<evidence type="ECO:0000256" key="2">
    <source>
        <dbReference type="ARBA" id="ARBA00022606"/>
    </source>
</evidence>
<dbReference type="EMBL" id="HBUF01447800">
    <property type="protein sequence ID" value="CAG6743431.1"/>
    <property type="molecule type" value="Transcribed_RNA"/>
</dbReference>
<keyword evidence="4" id="KW-0552">Olfaction</keyword>
<evidence type="ECO:0000256" key="4">
    <source>
        <dbReference type="ARBA" id="ARBA00022725"/>
    </source>
</evidence>
<evidence type="ECO:0000256" key="5">
    <source>
        <dbReference type="ARBA" id="ARBA00022989"/>
    </source>
</evidence>
<evidence type="ECO:0000256" key="6">
    <source>
        <dbReference type="ARBA" id="ARBA00023136"/>
    </source>
</evidence>
<keyword evidence="7" id="KW-0675">Receptor</keyword>
<evidence type="ECO:0000256" key="9">
    <source>
        <dbReference type="SAM" id="SignalP"/>
    </source>
</evidence>
<dbReference type="GO" id="GO:0005549">
    <property type="term" value="F:odorant binding"/>
    <property type="evidence" value="ECO:0007669"/>
    <property type="project" value="InterPro"/>
</dbReference>
<evidence type="ECO:0000256" key="8">
    <source>
        <dbReference type="ARBA" id="ARBA00023224"/>
    </source>
</evidence>
<evidence type="ECO:0000256" key="7">
    <source>
        <dbReference type="ARBA" id="ARBA00023170"/>
    </source>
</evidence>
<reference evidence="10" key="1">
    <citation type="submission" date="2021-05" db="EMBL/GenBank/DDBJ databases">
        <authorList>
            <person name="Alioto T."/>
            <person name="Alioto T."/>
            <person name="Gomez Garrido J."/>
        </authorList>
    </citation>
    <scope>NUCLEOTIDE SEQUENCE</scope>
</reference>
<dbReference type="Pfam" id="PF02949">
    <property type="entry name" value="7tm_6"/>
    <property type="match status" value="1"/>
</dbReference>
<proteinExistence type="predicted"/>
<comment type="subcellular location">
    <subcellularLocation>
        <location evidence="1">Membrane</location>
        <topology evidence="1">Multi-pass membrane protein</topology>
    </subcellularLocation>
</comment>
<keyword evidence="5" id="KW-1133">Transmembrane helix</keyword>
<feature type="signal peptide" evidence="9">
    <location>
        <begin position="1"/>
        <end position="21"/>
    </location>
</feature>
<feature type="chain" id="PRO_5034104040" evidence="9">
    <location>
        <begin position="22"/>
        <end position="131"/>
    </location>
</feature>
<keyword evidence="2" id="KW-0716">Sensory transduction</keyword>
<accession>A0A8D8ZBQ9</accession>